<feature type="transmembrane region" description="Helical" evidence="1">
    <location>
        <begin position="76"/>
        <end position="92"/>
    </location>
</feature>
<dbReference type="SUPFAM" id="SSF48317">
    <property type="entry name" value="Acid phosphatase/Vanadium-dependent haloperoxidase"/>
    <property type="match status" value="1"/>
</dbReference>
<dbReference type="Pfam" id="PF01569">
    <property type="entry name" value="PAP2"/>
    <property type="match status" value="1"/>
</dbReference>
<dbReference type="STRING" id="1121305.CLCOL_03000"/>
<feature type="transmembrane region" description="Helical" evidence="1">
    <location>
        <begin position="136"/>
        <end position="158"/>
    </location>
</feature>
<feature type="transmembrane region" description="Helical" evidence="1">
    <location>
        <begin position="196"/>
        <end position="214"/>
    </location>
</feature>
<evidence type="ECO:0000313" key="3">
    <source>
        <dbReference type="EMBL" id="KYH30354.1"/>
    </source>
</evidence>
<reference evidence="3 4" key="1">
    <citation type="submission" date="2016-02" db="EMBL/GenBank/DDBJ databases">
        <title>Genome sequence of Clostridium colicanis DSM 13634.</title>
        <authorList>
            <person name="Poehlein A."/>
            <person name="Daniel R."/>
        </authorList>
    </citation>
    <scope>NUCLEOTIDE SEQUENCE [LARGE SCALE GENOMIC DNA]</scope>
    <source>
        <strain evidence="3 4">DSM 13634</strain>
    </source>
</reference>
<gene>
    <name evidence="3" type="ORF">CLCOL_03000</name>
</gene>
<feature type="domain" description="Phosphatidic acid phosphatase type 2/haloperoxidase" evidence="2">
    <location>
        <begin position="99"/>
        <end position="211"/>
    </location>
</feature>
<dbReference type="InterPro" id="IPR036938">
    <property type="entry name" value="PAP2/HPO_sf"/>
</dbReference>
<feature type="transmembrane region" description="Helical" evidence="1">
    <location>
        <begin position="99"/>
        <end position="116"/>
    </location>
</feature>
<dbReference type="PANTHER" id="PTHR14969">
    <property type="entry name" value="SPHINGOSINE-1-PHOSPHATE PHOSPHOHYDROLASE"/>
    <property type="match status" value="1"/>
</dbReference>
<dbReference type="SMART" id="SM00014">
    <property type="entry name" value="acidPPc"/>
    <property type="match status" value="1"/>
</dbReference>
<evidence type="ECO:0000259" key="2">
    <source>
        <dbReference type="SMART" id="SM00014"/>
    </source>
</evidence>
<keyword evidence="4" id="KW-1185">Reference proteome</keyword>
<keyword evidence="1" id="KW-0812">Transmembrane</keyword>
<dbReference type="PANTHER" id="PTHR14969:SF13">
    <property type="entry name" value="AT30094P"/>
    <property type="match status" value="1"/>
</dbReference>
<dbReference type="Proteomes" id="UP000075374">
    <property type="component" value="Unassembled WGS sequence"/>
</dbReference>
<dbReference type="EMBL" id="LTBB01000001">
    <property type="protein sequence ID" value="KYH30354.1"/>
    <property type="molecule type" value="Genomic_DNA"/>
</dbReference>
<keyword evidence="1" id="KW-1133">Transmembrane helix</keyword>
<organism evidence="3 4">
    <name type="scientific">Clostridium colicanis DSM 13634</name>
    <dbReference type="NCBI Taxonomy" id="1121305"/>
    <lineage>
        <taxon>Bacteria</taxon>
        <taxon>Bacillati</taxon>
        <taxon>Bacillota</taxon>
        <taxon>Clostridia</taxon>
        <taxon>Eubacteriales</taxon>
        <taxon>Clostridiaceae</taxon>
        <taxon>Clostridium</taxon>
    </lineage>
</organism>
<keyword evidence="1" id="KW-0472">Membrane</keyword>
<evidence type="ECO:0000313" key="4">
    <source>
        <dbReference type="Proteomes" id="UP000075374"/>
    </source>
</evidence>
<feature type="transmembrane region" description="Helical" evidence="1">
    <location>
        <begin position="165"/>
        <end position="184"/>
    </location>
</feature>
<dbReference type="InterPro" id="IPR000326">
    <property type="entry name" value="PAP2/HPO"/>
</dbReference>
<name>A0A151ART1_9CLOT</name>
<dbReference type="CDD" id="cd03392">
    <property type="entry name" value="PAP2_like_2"/>
    <property type="match status" value="1"/>
</dbReference>
<dbReference type="PATRIC" id="fig|1121305.3.peg.299"/>
<feature type="transmembrane region" description="Helical" evidence="1">
    <location>
        <begin position="14"/>
        <end position="34"/>
    </location>
</feature>
<comment type="caution">
    <text evidence="3">The sequence shown here is derived from an EMBL/GenBank/DDBJ whole genome shotgun (WGS) entry which is preliminary data.</text>
</comment>
<accession>A0A151ART1</accession>
<dbReference type="AlphaFoldDB" id="A0A151ART1"/>
<sequence length="227" mass="25757">MYTISSREDNKSNLGYYLCFLAVMAIGWIAFFIIKLRDSFNAGGGKIDKLVINYIKTIRSDKLNTIMVFISKSGDTIVAIIFTILIILYFYMRNKIREAMFYAVNILGIAIVSQSVKFLCRRERPEGDWLVDIGGYSFPSGHAIISMAGALILIYFILSFLNNRILAYIISIVIFIYASLIGLSRVYVGVHYISDVIGGWALASVWVFIALSIFRRRSMKNITKYIS</sequence>
<dbReference type="Gene3D" id="1.20.144.10">
    <property type="entry name" value="Phosphatidic acid phosphatase type 2/haloperoxidase"/>
    <property type="match status" value="2"/>
</dbReference>
<evidence type="ECO:0000256" key="1">
    <source>
        <dbReference type="SAM" id="Phobius"/>
    </source>
</evidence>
<proteinExistence type="predicted"/>
<protein>
    <submittedName>
        <fullName evidence="3">Phosphatidylglycerophosphatase B</fullName>
    </submittedName>
</protein>